<keyword evidence="3" id="KW-1185">Reference proteome</keyword>
<dbReference type="Gene3D" id="1.20.120.1870">
    <property type="entry name" value="Fic/DOC protein, Fido domain"/>
    <property type="match status" value="1"/>
</dbReference>
<reference evidence="2 3" key="1">
    <citation type="submission" date="2020-04" db="EMBL/GenBank/DDBJ databases">
        <title>Gordonia sp. nov. TBRC 11910.</title>
        <authorList>
            <person name="Suriyachadkun C."/>
        </authorList>
    </citation>
    <scope>NUCLEOTIDE SEQUENCE [LARGE SCALE GENOMIC DNA]</scope>
    <source>
        <strain evidence="2 3">TBRC 11910</strain>
    </source>
</reference>
<name>A0A848L0E7_9ACTN</name>
<organism evidence="2 3">
    <name type="scientific">Gordonia asplenii</name>
    <dbReference type="NCBI Taxonomy" id="2725283"/>
    <lineage>
        <taxon>Bacteria</taxon>
        <taxon>Bacillati</taxon>
        <taxon>Actinomycetota</taxon>
        <taxon>Actinomycetes</taxon>
        <taxon>Mycobacteriales</taxon>
        <taxon>Gordoniaceae</taxon>
        <taxon>Gordonia</taxon>
    </lineage>
</organism>
<dbReference type="EMBL" id="JABBNB010000011">
    <property type="protein sequence ID" value="NMO01951.1"/>
    <property type="molecule type" value="Genomic_DNA"/>
</dbReference>
<gene>
    <name evidence="2" type="ORF">HH308_12090</name>
</gene>
<dbReference type="GO" id="GO:0016301">
    <property type="term" value="F:kinase activity"/>
    <property type="evidence" value="ECO:0007669"/>
    <property type="project" value="InterPro"/>
</dbReference>
<evidence type="ECO:0000313" key="2">
    <source>
        <dbReference type="EMBL" id="NMO01951.1"/>
    </source>
</evidence>
<dbReference type="InterPro" id="IPR003812">
    <property type="entry name" value="Fido"/>
</dbReference>
<dbReference type="InterPro" id="IPR006440">
    <property type="entry name" value="Doc"/>
</dbReference>
<protein>
    <submittedName>
        <fullName evidence="2">Type II toxin-antitoxin system death-on-curing family toxin</fullName>
    </submittedName>
</protein>
<dbReference type="PANTHER" id="PTHR39426:SF1">
    <property type="entry name" value="HOMOLOGY TO DEATH-ON-CURING PROTEIN OF PHAGE P1"/>
    <property type="match status" value="1"/>
</dbReference>
<dbReference type="PANTHER" id="PTHR39426">
    <property type="entry name" value="HOMOLOGY TO DEATH-ON-CURING PROTEIN OF PHAGE P1"/>
    <property type="match status" value="1"/>
</dbReference>
<sequence length="126" mass="13705">MTVFLDRDAVVTSGSIATERQLTVRDEGLLQSAVARPRSSAFGLDAYPSVWDKAAALMHSLATNRPFVDGNKRTAWASAVVFLDLNGFRPGGPMDVDWAEKFVLDVAEGRLSDWETIASGIKDIYG</sequence>
<dbReference type="RefSeq" id="WP_170194466.1">
    <property type="nucleotide sequence ID" value="NZ_JABBNB010000011.1"/>
</dbReference>
<feature type="domain" description="Fido" evidence="1">
    <location>
        <begin position="1"/>
        <end position="123"/>
    </location>
</feature>
<comment type="caution">
    <text evidence="2">The sequence shown here is derived from an EMBL/GenBank/DDBJ whole genome shotgun (WGS) entry which is preliminary data.</text>
</comment>
<accession>A0A848L0E7</accession>
<evidence type="ECO:0000259" key="1">
    <source>
        <dbReference type="PROSITE" id="PS51459"/>
    </source>
</evidence>
<dbReference type="PROSITE" id="PS51459">
    <property type="entry name" value="FIDO"/>
    <property type="match status" value="1"/>
</dbReference>
<proteinExistence type="predicted"/>
<dbReference type="SUPFAM" id="SSF140931">
    <property type="entry name" value="Fic-like"/>
    <property type="match status" value="1"/>
</dbReference>
<dbReference type="InterPro" id="IPR053737">
    <property type="entry name" value="Type_II_TA_Toxin"/>
</dbReference>
<dbReference type="InterPro" id="IPR036597">
    <property type="entry name" value="Fido-like_dom_sf"/>
</dbReference>
<dbReference type="Proteomes" id="UP000550729">
    <property type="component" value="Unassembled WGS sequence"/>
</dbReference>
<evidence type="ECO:0000313" key="3">
    <source>
        <dbReference type="Proteomes" id="UP000550729"/>
    </source>
</evidence>
<dbReference type="AlphaFoldDB" id="A0A848L0E7"/>
<dbReference type="Pfam" id="PF02661">
    <property type="entry name" value="Fic"/>
    <property type="match status" value="1"/>
</dbReference>